<dbReference type="EMBL" id="GBRH01265260">
    <property type="protein sequence ID" value="JAD32635.1"/>
    <property type="molecule type" value="Transcribed_RNA"/>
</dbReference>
<name>A0A0A9K1E6_ARUDO</name>
<proteinExistence type="predicted"/>
<evidence type="ECO:0000313" key="1">
    <source>
        <dbReference type="EMBL" id="JAD32635.1"/>
    </source>
</evidence>
<reference evidence="1" key="2">
    <citation type="journal article" date="2015" name="Data Brief">
        <title>Shoot transcriptome of the giant reed, Arundo donax.</title>
        <authorList>
            <person name="Barrero R.A."/>
            <person name="Guerrero F.D."/>
            <person name="Moolhuijzen P."/>
            <person name="Goolsby J.A."/>
            <person name="Tidwell J."/>
            <person name="Bellgard S.E."/>
            <person name="Bellgard M.I."/>
        </authorList>
    </citation>
    <scope>NUCLEOTIDE SEQUENCE</scope>
    <source>
        <tissue evidence="1">Shoot tissue taken approximately 20 cm above the soil surface</tissue>
    </source>
</reference>
<dbReference type="AlphaFoldDB" id="A0A0A9K1E6"/>
<organism evidence="1">
    <name type="scientific">Arundo donax</name>
    <name type="common">Giant reed</name>
    <name type="synonym">Donax arundinaceus</name>
    <dbReference type="NCBI Taxonomy" id="35708"/>
    <lineage>
        <taxon>Eukaryota</taxon>
        <taxon>Viridiplantae</taxon>
        <taxon>Streptophyta</taxon>
        <taxon>Embryophyta</taxon>
        <taxon>Tracheophyta</taxon>
        <taxon>Spermatophyta</taxon>
        <taxon>Magnoliopsida</taxon>
        <taxon>Liliopsida</taxon>
        <taxon>Poales</taxon>
        <taxon>Poaceae</taxon>
        <taxon>PACMAD clade</taxon>
        <taxon>Arundinoideae</taxon>
        <taxon>Arundineae</taxon>
        <taxon>Arundo</taxon>
    </lineage>
</organism>
<sequence>MQQHNQILKLVVITLFVILVYLTEIFTSQDNLMWIFIVPLNMLRLLFSLCNLSSLRYSSPVIHKHQKMLSFSRT</sequence>
<protein>
    <submittedName>
        <fullName evidence="1">Uncharacterized protein</fullName>
    </submittedName>
</protein>
<reference evidence="1" key="1">
    <citation type="submission" date="2014-09" db="EMBL/GenBank/DDBJ databases">
        <authorList>
            <person name="Magalhaes I.L.F."/>
            <person name="Oliveira U."/>
            <person name="Santos F.R."/>
            <person name="Vidigal T.H.D.A."/>
            <person name="Brescovit A.D."/>
            <person name="Santos A.J."/>
        </authorList>
    </citation>
    <scope>NUCLEOTIDE SEQUENCE</scope>
    <source>
        <tissue evidence="1">Shoot tissue taken approximately 20 cm above the soil surface</tissue>
    </source>
</reference>
<accession>A0A0A9K1E6</accession>